<dbReference type="EMBL" id="BAAASD010000044">
    <property type="protein sequence ID" value="GAA2367254.1"/>
    <property type="molecule type" value="Genomic_DNA"/>
</dbReference>
<evidence type="ECO:0000259" key="1">
    <source>
        <dbReference type="PROSITE" id="PS50943"/>
    </source>
</evidence>
<dbReference type="InterPro" id="IPR001387">
    <property type="entry name" value="Cro/C1-type_HTH"/>
</dbReference>
<evidence type="ECO:0000313" key="3">
    <source>
        <dbReference type="Proteomes" id="UP001500253"/>
    </source>
</evidence>
<sequence>MLDESISSEDFSNPYLDPLQRYGADVRRVRLGRSLTQKHLATSTGYSVSYVSQVESGKLLPSEKFASGCDRVFGTNGLFTGMLQRLEEGDHPTHFVPYVQLEQKASHILNFSATIIVGLLQTEEYARAIFRAGHPFASDEAVQGKVEARIRRRDVFSQDRSPRLWAVLHEACLRTHVGGPATMAAQLDFLVKSAARPGIDLQVIPFTAGAAAAHSVPFTLLTFKDSPTVLYSDDPQGGRLCRTAATAAIVMQNYDRLRAHALPPDESLAFIETVREEYTP</sequence>
<feature type="domain" description="HTH cro/C1-type" evidence="1">
    <location>
        <begin position="26"/>
        <end position="62"/>
    </location>
</feature>
<gene>
    <name evidence="2" type="ORF">GCM10010246_70580</name>
</gene>
<dbReference type="InterPro" id="IPR043917">
    <property type="entry name" value="DUF5753"/>
</dbReference>
<proteinExistence type="predicted"/>
<comment type="caution">
    <text evidence="2">The sequence shown here is derived from an EMBL/GenBank/DDBJ whole genome shotgun (WGS) entry which is preliminary data.</text>
</comment>
<reference evidence="3" key="1">
    <citation type="journal article" date="2019" name="Int. J. Syst. Evol. Microbiol.">
        <title>The Global Catalogue of Microorganisms (GCM) 10K type strain sequencing project: providing services to taxonomists for standard genome sequencing and annotation.</title>
        <authorList>
            <consortium name="The Broad Institute Genomics Platform"/>
            <consortium name="The Broad Institute Genome Sequencing Center for Infectious Disease"/>
            <person name="Wu L."/>
            <person name="Ma J."/>
        </authorList>
    </citation>
    <scope>NUCLEOTIDE SEQUENCE [LARGE SCALE GENOMIC DNA]</scope>
    <source>
        <strain evidence="3">JCM 4316</strain>
    </source>
</reference>
<dbReference type="Pfam" id="PF13560">
    <property type="entry name" value="HTH_31"/>
    <property type="match status" value="1"/>
</dbReference>
<dbReference type="RefSeq" id="WP_346178383.1">
    <property type="nucleotide sequence ID" value="NZ_BAAASD010000044.1"/>
</dbReference>
<name>A0ABP5U1Y7_9ACTN</name>
<dbReference type="SUPFAM" id="SSF47413">
    <property type="entry name" value="lambda repressor-like DNA-binding domains"/>
    <property type="match status" value="1"/>
</dbReference>
<dbReference type="SMART" id="SM00530">
    <property type="entry name" value="HTH_XRE"/>
    <property type="match status" value="1"/>
</dbReference>
<dbReference type="Pfam" id="PF19054">
    <property type="entry name" value="DUF5753"/>
    <property type="match status" value="1"/>
</dbReference>
<accession>A0ABP5U1Y7</accession>
<protein>
    <submittedName>
        <fullName evidence="2">Helix-turn-helix transcriptional regulator</fullName>
    </submittedName>
</protein>
<dbReference type="InterPro" id="IPR010982">
    <property type="entry name" value="Lambda_DNA-bd_dom_sf"/>
</dbReference>
<dbReference type="Proteomes" id="UP001500253">
    <property type="component" value="Unassembled WGS sequence"/>
</dbReference>
<evidence type="ECO:0000313" key="2">
    <source>
        <dbReference type="EMBL" id="GAA2367254.1"/>
    </source>
</evidence>
<organism evidence="2 3">
    <name type="scientific">Streptomyces cuspidosporus</name>
    <dbReference type="NCBI Taxonomy" id="66882"/>
    <lineage>
        <taxon>Bacteria</taxon>
        <taxon>Bacillati</taxon>
        <taxon>Actinomycetota</taxon>
        <taxon>Actinomycetes</taxon>
        <taxon>Kitasatosporales</taxon>
        <taxon>Streptomycetaceae</taxon>
        <taxon>Streptomyces</taxon>
    </lineage>
</organism>
<keyword evidence="3" id="KW-1185">Reference proteome</keyword>
<dbReference type="CDD" id="cd00093">
    <property type="entry name" value="HTH_XRE"/>
    <property type="match status" value="1"/>
</dbReference>
<dbReference type="PROSITE" id="PS50943">
    <property type="entry name" value="HTH_CROC1"/>
    <property type="match status" value="1"/>
</dbReference>
<dbReference type="Gene3D" id="1.10.260.40">
    <property type="entry name" value="lambda repressor-like DNA-binding domains"/>
    <property type="match status" value="1"/>
</dbReference>